<keyword evidence="2" id="KW-0040">ANK repeat</keyword>
<accession>A0A9P7H402</accession>
<dbReference type="PANTHER" id="PTHR46082">
    <property type="entry name" value="ATP/GTP-BINDING PROTEIN-RELATED"/>
    <property type="match status" value="1"/>
</dbReference>
<protein>
    <recommendedName>
        <fullName evidence="8">Nucleoside phosphorylase domain-containing protein</fullName>
    </recommendedName>
</protein>
<evidence type="ECO:0000313" key="7">
    <source>
        <dbReference type="Proteomes" id="UP000782241"/>
    </source>
</evidence>
<dbReference type="InterPro" id="IPR053137">
    <property type="entry name" value="NLR-like"/>
</dbReference>
<proteinExistence type="predicted"/>
<dbReference type="SUPFAM" id="SSF48403">
    <property type="entry name" value="Ankyrin repeat"/>
    <property type="match status" value="2"/>
</dbReference>
<feature type="domain" description="Nucleoside phosphorylase" evidence="4">
    <location>
        <begin position="42"/>
        <end position="309"/>
    </location>
</feature>
<dbReference type="Proteomes" id="UP000782241">
    <property type="component" value="Unassembled WGS sequence"/>
</dbReference>
<dbReference type="GO" id="GO:0003824">
    <property type="term" value="F:catalytic activity"/>
    <property type="evidence" value="ECO:0007669"/>
    <property type="project" value="InterPro"/>
</dbReference>
<comment type="caution">
    <text evidence="6">The sequence shown here is derived from an EMBL/GenBank/DDBJ whole genome shotgun (WGS) entry which is preliminary data.</text>
</comment>
<evidence type="ECO:0000313" key="6">
    <source>
        <dbReference type="EMBL" id="KAG5661854.1"/>
    </source>
</evidence>
<dbReference type="Gene3D" id="1.25.40.20">
    <property type="entry name" value="Ankyrin repeat-containing domain"/>
    <property type="match status" value="1"/>
</dbReference>
<feature type="domain" description="Nephrocystin 3-like N-terminal" evidence="5">
    <location>
        <begin position="382"/>
        <end position="553"/>
    </location>
</feature>
<dbReference type="SUPFAM" id="SSF53167">
    <property type="entry name" value="Purine and uridine phosphorylases"/>
    <property type="match status" value="1"/>
</dbReference>
<dbReference type="PANTHER" id="PTHR46082:SF11">
    <property type="entry name" value="AAA+ ATPASE DOMAIN-CONTAINING PROTEIN-RELATED"/>
    <property type="match status" value="1"/>
</dbReference>
<feature type="repeat" description="ANK" evidence="2">
    <location>
        <begin position="932"/>
        <end position="964"/>
    </location>
</feature>
<dbReference type="Gene3D" id="3.40.50.300">
    <property type="entry name" value="P-loop containing nucleotide triphosphate hydrolases"/>
    <property type="match status" value="1"/>
</dbReference>
<dbReference type="Gene3D" id="3.40.50.1580">
    <property type="entry name" value="Nucleoside phosphorylase domain"/>
    <property type="match status" value="1"/>
</dbReference>
<dbReference type="InterPro" id="IPR036770">
    <property type="entry name" value="Ankyrin_rpt-contain_sf"/>
</dbReference>
<name>A0A9P7H402_9HYPO</name>
<keyword evidence="7" id="KW-1185">Reference proteome</keyword>
<dbReference type="InterPro" id="IPR002110">
    <property type="entry name" value="Ankyrin_rpt"/>
</dbReference>
<dbReference type="Pfam" id="PF01048">
    <property type="entry name" value="PNP_UDP_1"/>
    <property type="match status" value="1"/>
</dbReference>
<evidence type="ECO:0000256" key="2">
    <source>
        <dbReference type="PROSITE-ProRule" id="PRU00023"/>
    </source>
</evidence>
<dbReference type="InterPro" id="IPR027417">
    <property type="entry name" value="P-loop_NTPase"/>
</dbReference>
<evidence type="ECO:0008006" key="8">
    <source>
        <dbReference type="Google" id="ProtNLM"/>
    </source>
</evidence>
<evidence type="ECO:0000256" key="3">
    <source>
        <dbReference type="SAM" id="MobiDB-lite"/>
    </source>
</evidence>
<feature type="region of interest" description="Disordered" evidence="3">
    <location>
        <begin position="1"/>
        <end position="34"/>
    </location>
</feature>
<sequence length="1282" mass="145299">MEISQEPGPRWSFSQPSSSTFKRPRSSSENSTDTLQPDAYTIGWISALPIEMTAAEVMLDRVHDAPPHQVHDSNCYIFGSIGLHNIVIACLPSGNYGTNNAAAVASHMSQSFPNIQHRLMVGIGGGAPGSADVRLGDIVVSNDVIQYDLGKAMSDNKFERTAYPVRPPQSILTAVARLRASYGGGSIQLSEILQHGISRLPAFARPTLPDRLFISSYDHPPSLQSCESCDQQQLMPQDPRQTLDPAIHYGRIASGNQVIKDGLTRDKLSQELGSICFEMEAAGLMHNFPCLVVRGICDYSDSHKNKNWQEYAALVAAAYAKEILLTLPCHSTPRYKRGKPSQPKAAEPIDPDIVKCLQELFVTDPTQDREDILDAKGEICQGTCEWIISTQEFKTWDENSPHLLWISAPPGMGKTFLSIFLSKHFESLCTEQTSRAALFFFCDNKVANRNTAVNILRGLLTQLVSHQKDLAYIILKEWRQKSSQLFQDSSFNTLWKLFQDMVKSSNFHVIYCIIDALDECEDNSLTILLKKFKKLSQSSTASSTKLKLICLSRRFPERIPESLDSFTKVELDMMTAGKEDVRRFISERISNLSRTKKLTSKMRKRVEEVFQEKSEGTFLWVSFMAQDLEGKPLLEIMPSLERLPSGLDAVYERILAQIDFNKWGIIRKMLDWILVATRPLTIPELCEAAGVKAIDSMCRESVCKELIKACGHLLLVEYHDQEINSDIEEVTRHIREGRGEIIQYIKEVREVLARPETEPETRLMSEQGIVFWSTQVTFLHQSAKDYYITLKRKGDPEVSRNLLQRLHESAASQLIKYFSHIVSRQGGSVGERNKQRLLPDLPLSLYASTSWHIHFRQLKELSGIMEDNEDFFSHESRTRTIWALPPSYENYGAPESGIPLLHMSCVLHLVNLVKWYLTREETFDLNRTWGSGQETPLHFACYRGHETIIDMLLDAGADALATDRNGENVVCRAIISCDLNILRKISQQESCRNWLRQESRDPRFSLLWRAAICGNEDGCRFLIEEHSFDVNTPDRLGYTPVITALQRRLFDLVRTFVHEWKADFNHCKVLHMCLQRPNPGIALEMISHVVYHYNVDINTRDLSGNIALWLVVKLYVNRDGTHTLLQGLVELGFSFDRENNGGQTILHCACLSGRALSSNNFMVVIKFIMGHSRIDINKADQGGKTALHCLISTQIAMDTGYYEPWYLENMSKSLVGLLDLGADRYIKDLDGRLALSYLRDTAKAFRPGAEQLDQNEEEYLLVIGKMIELLEHYQTVPARIGR</sequence>
<dbReference type="InterPro" id="IPR035994">
    <property type="entry name" value="Nucleoside_phosphorylase_sf"/>
</dbReference>
<dbReference type="PROSITE" id="PS50297">
    <property type="entry name" value="ANK_REP_REGION"/>
    <property type="match status" value="1"/>
</dbReference>
<reference evidence="6" key="1">
    <citation type="submission" date="2021-04" db="EMBL/GenBank/DDBJ databases">
        <title>Draft genome of Fusarium avenaceum strain F156N33, isolated from an atmospheric sample in Virginia.</title>
        <authorList>
            <person name="Yang S."/>
            <person name="Vinatzer B.A."/>
            <person name="Coleman J."/>
        </authorList>
    </citation>
    <scope>NUCLEOTIDE SEQUENCE</scope>
    <source>
        <strain evidence="6">F156N33</strain>
    </source>
</reference>
<dbReference type="Pfam" id="PF24883">
    <property type="entry name" value="NPHP3_N"/>
    <property type="match status" value="1"/>
</dbReference>
<keyword evidence="1" id="KW-0677">Repeat</keyword>
<dbReference type="InterPro" id="IPR056884">
    <property type="entry name" value="NPHP3-like_N"/>
</dbReference>
<dbReference type="EMBL" id="JAGPUO010000006">
    <property type="protein sequence ID" value="KAG5661854.1"/>
    <property type="molecule type" value="Genomic_DNA"/>
</dbReference>
<dbReference type="SMART" id="SM00248">
    <property type="entry name" value="ANK"/>
    <property type="match status" value="6"/>
</dbReference>
<dbReference type="PROSITE" id="PS50088">
    <property type="entry name" value="ANK_REPEAT"/>
    <property type="match status" value="1"/>
</dbReference>
<evidence type="ECO:0000259" key="5">
    <source>
        <dbReference type="Pfam" id="PF24883"/>
    </source>
</evidence>
<dbReference type="GO" id="GO:0009116">
    <property type="term" value="P:nucleoside metabolic process"/>
    <property type="evidence" value="ECO:0007669"/>
    <property type="project" value="InterPro"/>
</dbReference>
<evidence type="ECO:0000256" key="1">
    <source>
        <dbReference type="ARBA" id="ARBA00022737"/>
    </source>
</evidence>
<organism evidence="6 7">
    <name type="scientific">Fusarium avenaceum</name>
    <dbReference type="NCBI Taxonomy" id="40199"/>
    <lineage>
        <taxon>Eukaryota</taxon>
        <taxon>Fungi</taxon>
        <taxon>Dikarya</taxon>
        <taxon>Ascomycota</taxon>
        <taxon>Pezizomycotina</taxon>
        <taxon>Sordariomycetes</taxon>
        <taxon>Hypocreomycetidae</taxon>
        <taxon>Hypocreales</taxon>
        <taxon>Nectriaceae</taxon>
        <taxon>Fusarium</taxon>
        <taxon>Fusarium tricinctum species complex</taxon>
    </lineage>
</organism>
<dbReference type="InterPro" id="IPR000845">
    <property type="entry name" value="Nucleoside_phosphorylase_d"/>
</dbReference>
<gene>
    <name evidence="6" type="ORF">KAF25_004093</name>
</gene>
<evidence type="ECO:0000259" key="4">
    <source>
        <dbReference type="Pfam" id="PF01048"/>
    </source>
</evidence>
<dbReference type="Pfam" id="PF12796">
    <property type="entry name" value="Ank_2"/>
    <property type="match status" value="1"/>
</dbReference>